<comment type="similarity">
    <text evidence="2">Belongs to the TMEM86 family.</text>
</comment>
<keyword evidence="8" id="KW-1185">Reference proteome</keyword>
<name>A0A5C6RSV4_9BACT</name>
<protein>
    <submittedName>
        <fullName evidence="7">Lysoplasmalogenase</fullName>
    </submittedName>
</protein>
<evidence type="ECO:0000313" key="8">
    <source>
        <dbReference type="Proteomes" id="UP000321580"/>
    </source>
</evidence>
<dbReference type="AlphaFoldDB" id="A0A5C6RSV4"/>
<dbReference type="PANTHER" id="PTHR31885:SF6">
    <property type="entry name" value="GH04784P"/>
    <property type="match status" value="1"/>
</dbReference>
<dbReference type="OrthoDB" id="5651790at2"/>
<reference evidence="7 8" key="1">
    <citation type="submission" date="2019-08" db="EMBL/GenBank/DDBJ databases">
        <title>Genome of Phaeodactylibacter luteus.</title>
        <authorList>
            <person name="Bowman J.P."/>
        </authorList>
    </citation>
    <scope>NUCLEOTIDE SEQUENCE [LARGE SCALE GENOMIC DNA]</scope>
    <source>
        <strain evidence="7 8">KCTC 42180</strain>
    </source>
</reference>
<gene>
    <name evidence="7" type="ORF">FRY97_05975</name>
</gene>
<dbReference type="Proteomes" id="UP000321580">
    <property type="component" value="Unassembled WGS sequence"/>
</dbReference>
<evidence type="ECO:0000256" key="4">
    <source>
        <dbReference type="ARBA" id="ARBA00022989"/>
    </source>
</evidence>
<feature type="transmembrane region" description="Helical" evidence="6">
    <location>
        <begin position="140"/>
        <end position="158"/>
    </location>
</feature>
<dbReference type="EMBL" id="VOOR01000009">
    <property type="protein sequence ID" value="TXB65526.1"/>
    <property type="molecule type" value="Genomic_DNA"/>
</dbReference>
<dbReference type="GO" id="GO:0016020">
    <property type="term" value="C:membrane"/>
    <property type="evidence" value="ECO:0007669"/>
    <property type="project" value="UniProtKB-SubCell"/>
</dbReference>
<feature type="transmembrane region" description="Helical" evidence="6">
    <location>
        <begin position="116"/>
        <end position="133"/>
    </location>
</feature>
<feature type="transmembrane region" description="Helical" evidence="6">
    <location>
        <begin position="201"/>
        <end position="219"/>
    </location>
</feature>
<organism evidence="7 8">
    <name type="scientific">Phaeodactylibacter luteus</name>
    <dbReference type="NCBI Taxonomy" id="1564516"/>
    <lineage>
        <taxon>Bacteria</taxon>
        <taxon>Pseudomonadati</taxon>
        <taxon>Bacteroidota</taxon>
        <taxon>Saprospiria</taxon>
        <taxon>Saprospirales</taxon>
        <taxon>Haliscomenobacteraceae</taxon>
        <taxon>Phaeodactylibacter</taxon>
    </lineage>
</organism>
<keyword evidence="5 6" id="KW-0472">Membrane</keyword>
<dbReference type="Pfam" id="PF07947">
    <property type="entry name" value="YhhN"/>
    <property type="match status" value="1"/>
</dbReference>
<comment type="subcellular location">
    <subcellularLocation>
        <location evidence="1">Membrane</location>
        <topology evidence="1">Multi-pass membrane protein</topology>
    </subcellularLocation>
</comment>
<dbReference type="InterPro" id="IPR012506">
    <property type="entry name" value="TMEM86B-like"/>
</dbReference>
<evidence type="ECO:0000256" key="6">
    <source>
        <dbReference type="SAM" id="Phobius"/>
    </source>
</evidence>
<feature type="transmembrane region" description="Helical" evidence="6">
    <location>
        <begin position="82"/>
        <end position="104"/>
    </location>
</feature>
<accession>A0A5C6RSV4</accession>
<proteinExistence type="inferred from homology"/>
<evidence type="ECO:0000256" key="1">
    <source>
        <dbReference type="ARBA" id="ARBA00004141"/>
    </source>
</evidence>
<dbReference type="PANTHER" id="PTHR31885">
    <property type="entry name" value="GH04784P"/>
    <property type="match status" value="1"/>
</dbReference>
<feature type="transmembrane region" description="Helical" evidence="6">
    <location>
        <begin position="170"/>
        <end position="189"/>
    </location>
</feature>
<keyword evidence="3 6" id="KW-0812">Transmembrane</keyword>
<evidence type="ECO:0000256" key="5">
    <source>
        <dbReference type="ARBA" id="ARBA00023136"/>
    </source>
</evidence>
<dbReference type="RefSeq" id="WP_147166535.1">
    <property type="nucleotide sequence ID" value="NZ_VOOR01000009.1"/>
</dbReference>
<evidence type="ECO:0000256" key="2">
    <source>
        <dbReference type="ARBA" id="ARBA00007375"/>
    </source>
</evidence>
<evidence type="ECO:0000313" key="7">
    <source>
        <dbReference type="EMBL" id="TXB65526.1"/>
    </source>
</evidence>
<evidence type="ECO:0000256" key="3">
    <source>
        <dbReference type="ARBA" id="ARBA00022692"/>
    </source>
</evidence>
<comment type="caution">
    <text evidence="7">The sequence shown here is derived from an EMBL/GenBank/DDBJ whole genome shotgun (WGS) entry which is preliminary data.</text>
</comment>
<sequence length="224" mass="24254">MQRIWLFLFFLAALANLFGEHYEVAGLALASKPLLMPLLGLWFHQVAPASPLKPWLMAAVAASWGGDVLLMMVEHGPGRAEFFLAGLGSFLIAQVSYGVAFWKAAAKGGALAGKPWAAWPFLLYLLAILGYLWPGLEPGLRAPVAVYALAITLMAALAYNLKTVWAQPRFWGLMAGVAFFLLSDSLIAINKFAHPVPASRLLIMSTYIAAQYLILRAAARQAPA</sequence>
<keyword evidence="4 6" id="KW-1133">Transmembrane helix</keyword>
<dbReference type="GO" id="GO:0016787">
    <property type="term" value="F:hydrolase activity"/>
    <property type="evidence" value="ECO:0007669"/>
    <property type="project" value="TreeGrafter"/>
</dbReference>